<dbReference type="Gene3D" id="3.40.50.150">
    <property type="entry name" value="Vaccinia Virus protein VP39"/>
    <property type="match status" value="1"/>
</dbReference>
<keyword evidence="3" id="KW-1185">Reference proteome</keyword>
<dbReference type="NCBIfam" id="TIGR01444">
    <property type="entry name" value="fkbM_fam"/>
    <property type="match status" value="1"/>
</dbReference>
<proteinExistence type="predicted"/>
<organism evidence="2 3">
    <name type="scientific">Prymnesium parvum</name>
    <name type="common">Toxic golden alga</name>
    <dbReference type="NCBI Taxonomy" id="97485"/>
    <lineage>
        <taxon>Eukaryota</taxon>
        <taxon>Haptista</taxon>
        <taxon>Haptophyta</taxon>
        <taxon>Prymnesiophyceae</taxon>
        <taxon>Prymnesiales</taxon>
        <taxon>Prymnesiaceae</taxon>
        <taxon>Prymnesium</taxon>
    </lineage>
</organism>
<dbReference type="PANTHER" id="PTHR34203">
    <property type="entry name" value="METHYLTRANSFERASE, FKBM FAMILY PROTEIN"/>
    <property type="match status" value="1"/>
</dbReference>
<dbReference type="InterPro" id="IPR006342">
    <property type="entry name" value="FkbM_mtfrase"/>
</dbReference>
<dbReference type="Proteomes" id="UP001515480">
    <property type="component" value="Unassembled WGS sequence"/>
</dbReference>
<sequence length="322" mass="35193">MVCPTPTSELLFNSIVLGLFAEGKIPPGSVVDAGANSGEWACMYAEAQPSRPVHAIDPLEVNIKSISRKFKPLFPNIRARVGGLGDETVTIVPPSRAANARVGNAASLESHRMGTVWRDESPAPATAFTMLRLDDLFANETLGFAHLDVEGGELAALRGGARVIQRDRRAVPVLTVELHVHQDPAYTHELLSFLKSLQYTVLLVEEVCGDRYDCRNLLALPKGSGAHFHTSQVMRVAAASERLFAVNSSNILTHAFPIPCTRGGPCCHTDANHCCTHRCVSAWMKTSMSRWDARNSSSRDPRLFTRLEWLSAITSLKVLFGH</sequence>
<reference evidence="2 3" key="1">
    <citation type="journal article" date="2024" name="Science">
        <title>Giant polyketide synthase enzymes in the biosynthesis of giant marine polyether toxins.</title>
        <authorList>
            <person name="Fallon T.R."/>
            <person name="Shende V.V."/>
            <person name="Wierzbicki I.H."/>
            <person name="Pendleton A.L."/>
            <person name="Watervoot N.F."/>
            <person name="Auber R.P."/>
            <person name="Gonzalez D.J."/>
            <person name="Wisecaver J.H."/>
            <person name="Moore B.S."/>
        </authorList>
    </citation>
    <scope>NUCLEOTIDE SEQUENCE [LARGE SCALE GENOMIC DNA]</scope>
    <source>
        <strain evidence="2 3">12B1</strain>
    </source>
</reference>
<evidence type="ECO:0000313" key="2">
    <source>
        <dbReference type="EMBL" id="KAL1528922.1"/>
    </source>
</evidence>
<dbReference type="Pfam" id="PF05050">
    <property type="entry name" value="Methyltransf_21"/>
    <property type="match status" value="1"/>
</dbReference>
<dbReference type="PANTHER" id="PTHR34203:SF15">
    <property type="entry name" value="SLL1173 PROTEIN"/>
    <property type="match status" value="1"/>
</dbReference>
<dbReference type="InterPro" id="IPR029063">
    <property type="entry name" value="SAM-dependent_MTases_sf"/>
</dbReference>
<evidence type="ECO:0000259" key="1">
    <source>
        <dbReference type="Pfam" id="PF05050"/>
    </source>
</evidence>
<protein>
    <recommendedName>
        <fullName evidence="1">Methyltransferase FkbM domain-containing protein</fullName>
    </recommendedName>
</protein>
<gene>
    <name evidence="2" type="ORF">AB1Y20_010244</name>
</gene>
<evidence type="ECO:0000313" key="3">
    <source>
        <dbReference type="Proteomes" id="UP001515480"/>
    </source>
</evidence>
<dbReference type="InterPro" id="IPR052514">
    <property type="entry name" value="SAM-dependent_MTase"/>
</dbReference>
<feature type="domain" description="Methyltransferase FkbM" evidence="1">
    <location>
        <begin position="32"/>
        <end position="199"/>
    </location>
</feature>
<dbReference type="SUPFAM" id="SSF53335">
    <property type="entry name" value="S-adenosyl-L-methionine-dependent methyltransferases"/>
    <property type="match status" value="1"/>
</dbReference>
<accession>A0AB34K687</accession>
<dbReference type="EMBL" id="JBGBPQ010000002">
    <property type="protein sequence ID" value="KAL1528922.1"/>
    <property type="molecule type" value="Genomic_DNA"/>
</dbReference>
<comment type="caution">
    <text evidence="2">The sequence shown here is derived from an EMBL/GenBank/DDBJ whole genome shotgun (WGS) entry which is preliminary data.</text>
</comment>
<dbReference type="AlphaFoldDB" id="A0AB34K687"/>
<name>A0AB34K687_PRYPA</name>